<name>A0AAQ3QPB7_9LILI</name>
<evidence type="ECO:0000313" key="3">
    <source>
        <dbReference type="Proteomes" id="UP001327560"/>
    </source>
</evidence>
<evidence type="ECO:0000313" key="2">
    <source>
        <dbReference type="EMBL" id="WOL16516.1"/>
    </source>
</evidence>
<keyword evidence="3" id="KW-1185">Reference proteome</keyword>
<dbReference type="Proteomes" id="UP001327560">
    <property type="component" value="Chromosome 8"/>
</dbReference>
<organism evidence="2 3">
    <name type="scientific">Canna indica</name>
    <name type="common">Indian-shot</name>
    <dbReference type="NCBI Taxonomy" id="4628"/>
    <lineage>
        <taxon>Eukaryota</taxon>
        <taxon>Viridiplantae</taxon>
        <taxon>Streptophyta</taxon>
        <taxon>Embryophyta</taxon>
        <taxon>Tracheophyta</taxon>
        <taxon>Spermatophyta</taxon>
        <taxon>Magnoliopsida</taxon>
        <taxon>Liliopsida</taxon>
        <taxon>Zingiberales</taxon>
        <taxon>Cannaceae</taxon>
        <taxon>Canna</taxon>
    </lineage>
</organism>
<gene>
    <name evidence="2" type="ORF">Cni_G25303</name>
</gene>
<accession>A0AAQ3QPB7</accession>
<dbReference type="EMBL" id="CP136897">
    <property type="protein sequence ID" value="WOL16516.1"/>
    <property type="molecule type" value="Genomic_DNA"/>
</dbReference>
<proteinExistence type="predicted"/>
<feature type="region of interest" description="Disordered" evidence="1">
    <location>
        <begin position="83"/>
        <end position="129"/>
    </location>
</feature>
<sequence length="129" mass="14820">MTDSKSRTVVIKGKGSILMSEFTKDLARKLSSSLPFHNHLRRRTKRRGVVSVVTNIANSQVIVLVFVDAKKLVKNVHWKTKKQTSIVPEKKEGRGGGRTRDEGRKCEEEKKPKANEEEYLNNEMSKYEY</sequence>
<feature type="compositionally biased region" description="Basic and acidic residues" evidence="1">
    <location>
        <begin position="88"/>
        <end position="116"/>
    </location>
</feature>
<evidence type="ECO:0000256" key="1">
    <source>
        <dbReference type="SAM" id="MobiDB-lite"/>
    </source>
</evidence>
<dbReference type="AlphaFoldDB" id="A0AAQ3QPB7"/>
<reference evidence="2 3" key="1">
    <citation type="submission" date="2023-10" db="EMBL/GenBank/DDBJ databases">
        <title>Chromosome-scale genome assembly provides insights into flower coloration mechanisms of Canna indica.</title>
        <authorList>
            <person name="Li C."/>
        </authorList>
    </citation>
    <scope>NUCLEOTIDE SEQUENCE [LARGE SCALE GENOMIC DNA]</scope>
    <source>
        <tissue evidence="2">Flower</tissue>
    </source>
</reference>
<protein>
    <submittedName>
        <fullName evidence="2">Uncharacterized protein</fullName>
    </submittedName>
</protein>